<sequence>VIPEFKLQILELQKQKQDIEKHLQGQVVEMKEKMEEVTDQLQGNLKEEGFQRRCESLTLVP</sequence>
<evidence type="ECO:0000256" key="1">
    <source>
        <dbReference type="SAM" id="Coils"/>
    </source>
</evidence>
<dbReference type="AlphaFoldDB" id="A0A401TG84"/>
<dbReference type="STRING" id="137246.A0A401TG84"/>
<name>A0A401TG84_CHIPU</name>
<feature type="coiled-coil region" evidence="1">
    <location>
        <begin position="20"/>
        <end position="47"/>
    </location>
</feature>
<evidence type="ECO:0000313" key="2">
    <source>
        <dbReference type="EMBL" id="GCC41674.1"/>
    </source>
</evidence>
<dbReference type="EMBL" id="BEZZ01060178">
    <property type="protein sequence ID" value="GCC41674.1"/>
    <property type="molecule type" value="Genomic_DNA"/>
</dbReference>
<keyword evidence="3" id="KW-1185">Reference proteome</keyword>
<protein>
    <submittedName>
        <fullName evidence="2">Uncharacterized protein</fullName>
    </submittedName>
</protein>
<keyword evidence="1" id="KW-0175">Coiled coil</keyword>
<feature type="non-terminal residue" evidence="2">
    <location>
        <position position="1"/>
    </location>
</feature>
<organism evidence="2 3">
    <name type="scientific">Chiloscyllium punctatum</name>
    <name type="common">Brownbanded bambooshark</name>
    <name type="synonym">Hemiscyllium punctatum</name>
    <dbReference type="NCBI Taxonomy" id="137246"/>
    <lineage>
        <taxon>Eukaryota</taxon>
        <taxon>Metazoa</taxon>
        <taxon>Chordata</taxon>
        <taxon>Craniata</taxon>
        <taxon>Vertebrata</taxon>
        <taxon>Chondrichthyes</taxon>
        <taxon>Elasmobranchii</taxon>
        <taxon>Galeomorphii</taxon>
        <taxon>Galeoidea</taxon>
        <taxon>Orectolobiformes</taxon>
        <taxon>Hemiscylliidae</taxon>
        <taxon>Chiloscyllium</taxon>
    </lineage>
</organism>
<gene>
    <name evidence="2" type="ORF">chiPu_0025518</name>
</gene>
<accession>A0A401TG84</accession>
<comment type="caution">
    <text evidence="2">The sequence shown here is derived from an EMBL/GenBank/DDBJ whole genome shotgun (WGS) entry which is preliminary data.</text>
</comment>
<proteinExistence type="predicted"/>
<reference evidence="2 3" key="1">
    <citation type="journal article" date="2018" name="Nat. Ecol. Evol.">
        <title>Shark genomes provide insights into elasmobranch evolution and the origin of vertebrates.</title>
        <authorList>
            <person name="Hara Y"/>
            <person name="Yamaguchi K"/>
            <person name="Onimaru K"/>
            <person name="Kadota M"/>
            <person name="Koyanagi M"/>
            <person name="Keeley SD"/>
            <person name="Tatsumi K"/>
            <person name="Tanaka K"/>
            <person name="Motone F"/>
            <person name="Kageyama Y"/>
            <person name="Nozu R"/>
            <person name="Adachi N"/>
            <person name="Nishimura O"/>
            <person name="Nakagawa R"/>
            <person name="Tanegashima C"/>
            <person name="Kiyatake I"/>
            <person name="Matsumoto R"/>
            <person name="Murakumo K"/>
            <person name="Nishida K"/>
            <person name="Terakita A"/>
            <person name="Kuratani S"/>
            <person name="Sato K"/>
            <person name="Hyodo S Kuraku.S."/>
        </authorList>
    </citation>
    <scope>NUCLEOTIDE SEQUENCE [LARGE SCALE GENOMIC DNA]</scope>
</reference>
<evidence type="ECO:0000313" key="3">
    <source>
        <dbReference type="Proteomes" id="UP000287033"/>
    </source>
</evidence>
<dbReference type="Proteomes" id="UP000287033">
    <property type="component" value="Unassembled WGS sequence"/>
</dbReference>